<reference evidence="2" key="1">
    <citation type="submission" date="2021-07" db="EMBL/GenBank/DDBJ databases">
        <title>Complete genome sequencing of a Clostridium isolate.</title>
        <authorList>
            <person name="Ueki A."/>
            <person name="Tonouchi A."/>
        </authorList>
    </citation>
    <scope>NUCLEOTIDE SEQUENCE [LARGE SCALE GENOMIC DNA]</scope>
    <source>
        <strain evidence="2">C5S11</strain>
    </source>
</reference>
<evidence type="ECO:0000313" key="1">
    <source>
        <dbReference type="EMBL" id="BCZ45819.1"/>
    </source>
</evidence>
<proteinExistence type="predicted"/>
<dbReference type="RefSeq" id="WP_224037370.1">
    <property type="nucleotide sequence ID" value="NZ_AP024849.1"/>
</dbReference>
<dbReference type="Proteomes" id="UP000824633">
    <property type="component" value="Chromosome"/>
</dbReference>
<dbReference type="EMBL" id="AP024849">
    <property type="protein sequence ID" value="BCZ45819.1"/>
    <property type="molecule type" value="Genomic_DNA"/>
</dbReference>
<organism evidence="1 2">
    <name type="scientific">Clostridium gelidum</name>
    <dbReference type="NCBI Taxonomy" id="704125"/>
    <lineage>
        <taxon>Bacteria</taxon>
        <taxon>Bacillati</taxon>
        <taxon>Bacillota</taxon>
        <taxon>Clostridia</taxon>
        <taxon>Eubacteriales</taxon>
        <taxon>Clostridiaceae</taxon>
        <taxon>Clostridium</taxon>
    </lineage>
</organism>
<name>A0ABM7T3Q6_9CLOT</name>
<sequence>MKEIDIFKIVPENFFSLLASPNKMLYMRIISIIYSSVQNGLSYGIDKEILVDEIEDYLNYSNYEIINDEDEQIANNRDKSNSLIRRLIECGWIYSETTNDYKQIINFNDYAITILESFIKIVNKETLEYQGNIISIYSMLHSEAKPGVVIKHVFENTKGIISGLKKLNSSIKVYMDRLTKQKTPEEIMEEFFGNYTSEVIDKSYHRLKTSENISKYRPKIIEKLNGNLNSIEFLNVAGEFFREDEDLESLEEGIEKVKDIIHNIVDAFDNLDDIMHDIDSKNSKYIRAAVTRAKFLLNNSKDSTGLLKGILEYVSKEYRELELNLSSDYLEEITDIFTLYSYGYIDEASLYIANEGKKSFIPSKMKKQAISEEDRKRRLEEFKEKQKSKYSQKNINEIVNDFLGDRQNMNASEIEIDTIDDFIKVIYIRIYGNNILSKYFIKRGKTIVIKNGFSFKNFEIWRK</sequence>
<dbReference type="Pfam" id="PF18982">
    <property type="entry name" value="JetA"/>
    <property type="match status" value="1"/>
</dbReference>
<protein>
    <submittedName>
        <fullName evidence="1">Uncharacterized protein</fullName>
    </submittedName>
</protein>
<keyword evidence="2" id="KW-1185">Reference proteome</keyword>
<dbReference type="InterPro" id="IPR043773">
    <property type="entry name" value="JetA"/>
</dbReference>
<accession>A0ABM7T3Q6</accession>
<evidence type="ECO:0000313" key="2">
    <source>
        <dbReference type="Proteomes" id="UP000824633"/>
    </source>
</evidence>
<gene>
    <name evidence="1" type="ORF">psyc5s11_18860</name>
</gene>